<dbReference type="OrthoDB" id="9025737at2"/>
<sequence length="79" mass="8818">MSAATPDLIAQKVRINPIVIVIGSGDTTRSLRYRGKHTLHAVLGFLRSQRESRALVYSHKTDGQMLWIDVQTGAFCNLH</sequence>
<name>A0A1N6FPS8_9BURK</name>
<dbReference type="Proteomes" id="UP000184693">
    <property type="component" value="Unassembled WGS sequence"/>
</dbReference>
<evidence type="ECO:0000313" key="1">
    <source>
        <dbReference type="EMBL" id="SIN97299.1"/>
    </source>
</evidence>
<dbReference type="EMBL" id="FSRM01000001">
    <property type="protein sequence ID" value="SIN97299.1"/>
    <property type="molecule type" value="Genomic_DNA"/>
</dbReference>
<accession>A0A1N6FPS8</accession>
<proteinExistence type="predicted"/>
<protein>
    <submittedName>
        <fullName evidence="1">Uncharacterized protein</fullName>
    </submittedName>
</protein>
<organism evidence="1 2">
    <name type="scientific">Paraburkholderia phenazinium</name>
    <dbReference type="NCBI Taxonomy" id="60549"/>
    <lineage>
        <taxon>Bacteria</taxon>
        <taxon>Pseudomonadati</taxon>
        <taxon>Pseudomonadota</taxon>
        <taxon>Betaproteobacteria</taxon>
        <taxon>Burkholderiales</taxon>
        <taxon>Burkholderiaceae</taxon>
        <taxon>Paraburkholderia</taxon>
    </lineage>
</organism>
<evidence type="ECO:0000313" key="2">
    <source>
        <dbReference type="Proteomes" id="UP000184693"/>
    </source>
</evidence>
<dbReference type="RefSeq" id="WP_074263909.1">
    <property type="nucleotide sequence ID" value="NZ_FSRM01000001.1"/>
</dbReference>
<gene>
    <name evidence="1" type="ORF">SAMN05444168_1761</name>
</gene>
<dbReference type="AlphaFoldDB" id="A0A1N6FPS8"/>
<reference evidence="1 2" key="1">
    <citation type="submission" date="2016-11" db="EMBL/GenBank/DDBJ databases">
        <authorList>
            <person name="Jaros S."/>
            <person name="Januszkiewicz K."/>
            <person name="Wedrychowicz H."/>
        </authorList>
    </citation>
    <scope>NUCLEOTIDE SEQUENCE [LARGE SCALE GENOMIC DNA]</scope>
    <source>
        <strain evidence="1 2">GAS86</strain>
    </source>
</reference>